<accession>A0A9D2CTB2</accession>
<comment type="caution">
    <text evidence="1">The sequence shown here is derived from an EMBL/GenBank/DDBJ whole genome shotgun (WGS) entry which is preliminary data.</text>
</comment>
<organism evidence="1 2">
    <name type="scientific">Candidatus Borkfalkia excrementigallinarum</name>
    <dbReference type="NCBI Taxonomy" id="2838506"/>
    <lineage>
        <taxon>Bacteria</taxon>
        <taxon>Bacillati</taxon>
        <taxon>Bacillota</taxon>
        <taxon>Clostridia</taxon>
        <taxon>Christensenellales</taxon>
        <taxon>Christensenellaceae</taxon>
        <taxon>Candidatus Borkfalkia</taxon>
    </lineage>
</organism>
<protein>
    <submittedName>
        <fullName evidence="1">Uncharacterized protein</fullName>
    </submittedName>
</protein>
<proteinExistence type="predicted"/>
<dbReference type="EMBL" id="DXCQ01000071">
    <property type="protein sequence ID" value="HIY97547.1"/>
    <property type="molecule type" value="Genomic_DNA"/>
</dbReference>
<dbReference type="Proteomes" id="UP000886750">
    <property type="component" value="Unassembled WGS sequence"/>
</dbReference>
<gene>
    <name evidence="1" type="ORF">H9729_07645</name>
</gene>
<name>A0A9D2CTB2_9FIRM</name>
<evidence type="ECO:0000313" key="1">
    <source>
        <dbReference type="EMBL" id="HIY97547.1"/>
    </source>
</evidence>
<reference evidence="1" key="2">
    <citation type="submission" date="2021-04" db="EMBL/GenBank/DDBJ databases">
        <authorList>
            <person name="Gilroy R."/>
        </authorList>
    </citation>
    <scope>NUCLEOTIDE SEQUENCE</scope>
    <source>
        <strain evidence="1">1345</strain>
    </source>
</reference>
<sequence length="170" mass="19285">MKKRMRDSHLSTKKSIQGQIKRVFVVCFAVILAAGILAGCGGSGGEFYTLREAYVNGWLSVEELQSIAYYYQGNEDESFVPIALNPEKLSAEAEESIKKTHLQEIKQDYPFANIKGVYIEEYFGTYGDCIAVYVRDDYRKIDVLVVPETEIGGIVFYNLTMPGLMIWRKK</sequence>
<dbReference type="AlphaFoldDB" id="A0A9D2CTB2"/>
<evidence type="ECO:0000313" key="2">
    <source>
        <dbReference type="Proteomes" id="UP000886750"/>
    </source>
</evidence>
<reference evidence="1" key="1">
    <citation type="journal article" date="2021" name="PeerJ">
        <title>Extensive microbial diversity within the chicken gut microbiome revealed by metagenomics and culture.</title>
        <authorList>
            <person name="Gilroy R."/>
            <person name="Ravi A."/>
            <person name="Getino M."/>
            <person name="Pursley I."/>
            <person name="Horton D.L."/>
            <person name="Alikhan N.F."/>
            <person name="Baker D."/>
            <person name="Gharbi K."/>
            <person name="Hall N."/>
            <person name="Watson M."/>
            <person name="Adriaenssens E.M."/>
            <person name="Foster-Nyarko E."/>
            <person name="Jarju S."/>
            <person name="Secka A."/>
            <person name="Antonio M."/>
            <person name="Oren A."/>
            <person name="Chaudhuri R.R."/>
            <person name="La Ragione R."/>
            <person name="Hildebrand F."/>
            <person name="Pallen M.J."/>
        </authorList>
    </citation>
    <scope>NUCLEOTIDE SEQUENCE</scope>
    <source>
        <strain evidence="1">1345</strain>
    </source>
</reference>